<organism evidence="3 4">
    <name type="scientific">Hohenbuehelia grisea</name>
    <dbReference type="NCBI Taxonomy" id="104357"/>
    <lineage>
        <taxon>Eukaryota</taxon>
        <taxon>Fungi</taxon>
        <taxon>Dikarya</taxon>
        <taxon>Basidiomycota</taxon>
        <taxon>Agaricomycotina</taxon>
        <taxon>Agaricomycetes</taxon>
        <taxon>Agaricomycetidae</taxon>
        <taxon>Agaricales</taxon>
        <taxon>Pleurotineae</taxon>
        <taxon>Pleurotaceae</taxon>
        <taxon>Hohenbuehelia</taxon>
    </lineage>
</organism>
<proteinExistence type="predicted"/>
<keyword evidence="4" id="KW-1185">Reference proteome</keyword>
<dbReference type="SUPFAM" id="SSF48452">
    <property type="entry name" value="TPR-like"/>
    <property type="match status" value="1"/>
</dbReference>
<gene>
    <name evidence="3" type="ORF">HGRIS_014947</name>
</gene>
<evidence type="ECO:0000256" key="1">
    <source>
        <dbReference type="PROSITE-ProRule" id="PRU00339"/>
    </source>
</evidence>
<dbReference type="InterPro" id="IPR019734">
    <property type="entry name" value="TPR_rpt"/>
</dbReference>
<dbReference type="PROSITE" id="PS50005">
    <property type="entry name" value="TPR"/>
    <property type="match status" value="1"/>
</dbReference>
<keyword evidence="2" id="KW-0175">Coiled coil</keyword>
<feature type="repeat" description="TPR" evidence="1">
    <location>
        <begin position="55"/>
        <end position="88"/>
    </location>
</feature>
<accession>A0ABR3J0Y4</accession>
<evidence type="ECO:0000313" key="3">
    <source>
        <dbReference type="EMBL" id="KAL0949168.1"/>
    </source>
</evidence>
<keyword evidence="1" id="KW-0802">TPR repeat</keyword>
<feature type="coiled-coil region" evidence="2">
    <location>
        <begin position="163"/>
        <end position="201"/>
    </location>
</feature>
<sequence>MADQPQPPSQELLQEKLAAFDNVPLFMKSLPEDGDDVALQALQELVYEGTPDENAQNFKEQGNDYFKGKRYREALGFYTQGLDAQPTDTKLRESLLCNRAACNLELQNYGKVLKDCSDAIKLNPKASKAYFRSATALLKLERLEEALDCLDVLRTFFEDDAGVTALRERVTKAIEAKERKEKEVQARLKKAQEEKRKMDNAFQVS</sequence>
<dbReference type="InterPro" id="IPR011990">
    <property type="entry name" value="TPR-like_helical_dom_sf"/>
</dbReference>
<dbReference type="EMBL" id="JASNQZ010000012">
    <property type="protein sequence ID" value="KAL0949168.1"/>
    <property type="molecule type" value="Genomic_DNA"/>
</dbReference>
<dbReference type="Proteomes" id="UP001556367">
    <property type="component" value="Unassembled WGS sequence"/>
</dbReference>
<name>A0ABR3J0Y4_9AGAR</name>
<evidence type="ECO:0008006" key="5">
    <source>
        <dbReference type="Google" id="ProtNLM"/>
    </source>
</evidence>
<protein>
    <recommendedName>
        <fullName evidence="5">Tetratricopeptide repeat protein</fullName>
    </recommendedName>
</protein>
<dbReference type="PANTHER" id="PTHR46035">
    <property type="entry name" value="TETRATRICOPEPTIDE REPEAT PROTEIN 4"/>
    <property type="match status" value="1"/>
</dbReference>
<dbReference type="SMART" id="SM00028">
    <property type="entry name" value="TPR"/>
    <property type="match status" value="3"/>
</dbReference>
<dbReference type="PANTHER" id="PTHR46035:SF1">
    <property type="entry name" value="TETRATRICOPEPTIDE REPEAT PROTEIN 4"/>
    <property type="match status" value="1"/>
</dbReference>
<evidence type="ECO:0000313" key="4">
    <source>
        <dbReference type="Proteomes" id="UP001556367"/>
    </source>
</evidence>
<comment type="caution">
    <text evidence="3">The sequence shown here is derived from an EMBL/GenBank/DDBJ whole genome shotgun (WGS) entry which is preliminary data.</text>
</comment>
<reference evidence="4" key="1">
    <citation type="submission" date="2024-06" db="EMBL/GenBank/DDBJ databases">
        <title>Multi-omics analyses provide insights into the biosynthesis of the anticancer antibiotic pleurotin in Hohenbuehelia grisea.</title>
        <authorList>
            <person name="Weaver J.A."/>
            <person name="Alberti F."/>
        </authorList>
    </citation>
    <scope>NUCLEOTIDE SEQUENCE [LARGE SCALE GENOMIC DNA]</scope>
    <source>
        <strain evidence="4">T-177</strain>
    </source>
</reference>
<evidence type="ECO:0000256" key="2">
    <source>
        <dbReference type="SAM" id="Coils"/>
    </source>
</evidence>
<dbReference type="Gene3D" id="1.25.40.10">
    <property type="entry name" value="Tetratricopeptide repeat domain"/>
    <property type="match status" value="1"/>
</dbReference>